<accession>A0A0W8E5Z4</accession>
<dbReference type="EMBL" id="LNQE01001861">
    <property type="protein sequence ID" value="KUG04021.1"/>
    <property type="molecule type" value="Genomic_DNA"/>
</dbReference>
<keyword evidence="1" id="KW-0812">Transmembrane</keyword>
<sequence length="79" mass="9154">MVDIINNPYDWEPGLSFVDERDEEEELFSYKKPRKSFNMGFECITGEKIFIAVGIALAKIALWYFYQAAEYEGMDVSAL</sequence>
<feature type="transmembrane region" description="Helical" evidence="1">
    <location>
        <begin position="49"/>
        <end position="66"/>
    </location>
</feature>
<comment type="caution">
    <text evidence="2">The sequence shown here is derived from an EMBL/GenBank/DDBJ whole genome shotgun (WGS) entry which is preliminary data.</text>
</comment>
<proteinExistence type="predicted"/>
<name>A0A0W8E5Z4_9ZZZZ</name>
<gene>
    <name evidence="2" type="ORF">ASZ90_018547</name>
</gene>
<evidence type="ECO:0000313" key="2">
    <source>
        <dbReference type="EMBL" id="KUG04021.1"/>
    </source>
</evidence>
<reference evidence="2" key="1">
    <citation type="journal article" date="2015" name="Proc. Natl. Acad. Sci. U.S.A.">
        <title>Networks of energetic and metabolic interactions define dynamics in microbial communities.</title>
        <authorList>
            <person name="Embree M."/>
            <person name="Liu J.K."/>
            <person name="Al-Bassam M.M."/>
            <person name="Zengler K."/>
        </authorList>
    </citation>
    <scope>NUCLEOTIDE SEQUENCE</scope>
</reference>
<protein>
    <submittedName>
        <fullName evidence="2">Uncharacterized protein</fullName>
    </submittedName>
</protein>
<evidence type="ECO:0000256" key="1">
    <source>
        <dbReference type="SAM" id="Phobius"/>
    </source>
</evidence>
<keyword evidence="1" id="KW-1133">Transmembrane helix</keyword>
<organism evidence="2">
    <name type="scientific">hydrocarbon metagenome</name>
    <dbReference type="NCBI Taxonomy" id="938273"/>
    <lineage>
        <taxon>unclassified sequences</taxon>
        <taxon>metagenomes</taxon>
        <taxon>ecological metagenomes</taxon>
    </lineage>
</organism>
<keyword evidence="1" id="KW-0472">Membrane</keyword>
<dbReference type="AlphaFoldDB" id="A0A0W8E5Z4"/>